<feature type="compositionally biased region" description="Low complexity" evidence="1">
    <location>
        <begin position="578"/>
        <end position="588"/>
    </location>
</feature>
<feature type="compositionally biased region" description="Basic and acidic residues" evidence="1">
    <location>
        <begin position="697"/>
        <end position="716"/>
    </location>
</feature>
<feature type="region of interest" description="Disordered" evidence="1">
    <location>
        <begin position="386"/>
        <end position="408"/>
    </location>
</feature>
<feature type="compositionally biased region" description="Polar residues" evidence="1">
    <location>
        <begin position="398"/>
        <end position="408"/>
    </location>
</feature>
<feature type="compositionally biased region" description="Polar residues" evidence="1">
    <location>
        <begin position="974"/>
        <end position="985"/>
    </location>
</feature>
<feature type="compositionally biased region" description="Basic and acidic residues" evidence="1">
    <location>
        <begin position="856"/>
        <end position="865"/>
    </location>
</feature>
<dbReference type="InterPro" id="IPR026679">
    <property type="entry name" value="MAP10_C-term"/>
</dbReference>
<feature type="region of interest" description="Disordered" evidence="1">
    <location>
        <begin position="459"/>
        <end position="483"/>
    </location>
</feature>
<evidence type="ECO:0000313" key="4">
    <source>
        <dbReference type="RefSeq" id="XP_005105998.1"/>
    </source>
</evidence>
<feature type="compositionally biased region" description="Basic and acidic residues" evidence="1">
    <location>
        <begin position="499"/>
        <end position="512"/>
    </location>
</feature>
<feature type="compositionally biased region" description="Acidic residues" evidence="1">
    <location>
        <begin position="866"/>
        <end position="875"/>
    </location>
</feature>
<sequence>MPGEMTTPDPESLFSLELVVEKVYVPHTPCRFPAVVFRLLDFPTIVISHVEDDLEKAIRRKISLDPHYHLPDQFSELKDRHGNFMIKKGKSCLFKISADILKQHLASTPLYVMAIDMFPEVPKLIGNSTVPLNSLMDSICVDIARLGATVPSVHGDKGLFKLYNLMGKEIGYFVLGFRLLCLGPSLIAHLPASALMQRHGAQKKRIKHVEEMLHTADQEEDEESDEPVVELRNSACMTEPIKHDVLLQTIEMDDKAVHVEVGGTEMQTQTNFVYRKESSTTATQTDKKKKLKEALNAKQKWVEQIEHKVEDDDVIIHNIVCPPPLFYNSEATPSIEIERQHQVLLSQQDDISVEDLSDIESYDGQGLHKPKRSRSFDLDEQFPQAQLVSKSPKAERVPQQSSHLSSQIPQARAGEFIQGLQVAPRSNAVFPLLTALINELSCIQDPQLLLNVSNRIQTARPRPSLSQRGNEQKSQSEEDKISPAVVSAVAAALSKKLENSKDNIRDMSRQADKAPSAQNLGKGDRPQRQTDAPKGIPSQAAKKNKLAFGLTNTQRLRLQKTNPAWLKQAEQQAEKIKSQSQKQPPAKKLQLDDMNATTFSDTLTEVRRLAEKELESTAGGDTLLLVASEVEEMNSTLGTKEMSKKPLKKTSSGGGTPSKSRLREFSPQHKPRGNAPLPKARTRLRHRRESQQNNMKDSSDSDEVAKKRPVPLERHTRNIKSPVVADQEGGAYNENEEILSARSDLPSSRSRSIEVHLPSAKAELNDTDTITDAEDDDEDIPLPDESLNEQYKPQSVNLPQYIAKNTSLPDSIDGVPNASLNVSGALDDNSPLESTRHSRNMTEEQNDSRVLQSTDYDTRQFHSTDEPELQELMSEEENRSGGGESGRRSAASLRTSQKFPVINPQLSENSPVPSVRRSTTKLDVGAHSYLPSMSLSKGQVSPVSSRPNSRPSTPKGKNPDNLQPLNPKGGVITPRNSITPRSMSPSPKRPTPRQKKPLREFRESIHTESLSSYMPSDPENLLVSLSSNSGGNYSDDFQPLGSGESGEPTSSVEQLPKIVPSTRLGYTIT</sequence>
<feature type="region of interest" description="Disordered" evidence="1">
    <location>
        <begin position="499"/>
        <end position="543"/>
    </location>
</feature>
<protein>
    <submittedName>
        <fullName evidence="4">Microtubule-associated protein 10</fullName>
    </submittedName>
</protein>
<feature type="compositionally biased region" description="Basic and acidic residues" evidence="1">
    <location>
        <begin position="470"/>
        <end position="481"/>
    </location>
</feature>
<dbReference type="Pfam" id="PF14924">
    <property type="entry name" value="MAP10_N"/>
    <property type="match status" value="1"/>
</dbReference>
<feature type="compositionally biased region" description="Acidic residues" evidence="1">
    <location>
        <begin position="765"/>
        <end position="782"/>
    </location>
</feature>
<name>A0ABM0K0P3_APLCA</name>
<evidence type="ECO:0000259" key="2">
    <source>
        <dbReference type="Pfam" id="PF14925"/>
    </source>
</evidence>
<dbReference type="RefSeq" id="XP_005105998.1">
    <property type="nucleotide sequence ID" value="XM_005105941.3"/>
</dbReference>
<feature type="compositionally biased region" description="Low complexity" evidence="1">
    <location>
        <begin position="1020"/>
        <end position="1034"/>
    </location>
</feature>
<feature type="domain" description="Microtubule-associated protein 10 C-terminal" evidence="2">
    <location>
        <begin position="316"/>
        <end position="596"/>
    </location>
</feature>
<reference evidence="4" key="1">
    <citation type="submission" date="2025-08" db="UniProtKB">
        <authorList>
            <consortium name="RefSeq"/>
        </authorList>
    </citation>
    <scope>IDENTIFICATION</scope>
</reference>
<dbReference type="Proteomes" id="UP000694888">
    <property type="component" value="Unplaced"/>
</dbReference>
<dbReference type="InterPro" id="IPR039302">
    <property type="entry name" value="MAP10"/>
</dbReference>
<feature type="compositionally biased region" description="Polar residues" evidence="1">
    <location>
        <begin position="892"/>
        <end position="912"/>
    </location>
</feature>
<proteinExistence type="predicted"/>
<evidence type="ECO:0000313" key="3">
    <source>
        <dbReference type="Proteomes" id="UP000694888"/>
    </source>
</evidence>
<feature type="compositionally biased region" description="Low complexity" evidence="1">
    <location>
        <begin position="940"/>
        <end position="954"/>
    </location>
</feature>
<gene>
    <name evidence="4" type="primary">LOC101851362</name>
</gene>
<feature type="region of interest" description="Disordered" evidence="1">
    <location>
        <begin position="635"/>
        <end position="1057"/>
    </location>
</feature>
<dbReference type="PANTHER" id="PTHR21831:SF2">
    <property type="entry name" value="MICROTUBULE-ASSOCIATED PROTEIN 10"/>
    <property type="match status" value="1"/>
</dbReference>
<accession>A0ABM0K0P3</accession>
<feature type="compositionally biased region" description="Basic and acidic residues" evidence="1">
    <location>
        <begin position="997"/>
        <end position="1006"/>
    </location>
</feature>
<dbReference type="GeneID" id="101851362"/>
<feature type="region of interest" description="Disordered" evidence="1">
    <location>
        <begin position="566"/>
        <end position="592"/>
    </location>
</feature>
<dbReference type="Pfam" id="PF14925">
    <property type="entry name" value="HPHLAWLY"/>
    <property type="match status" value="1"/>
</dbReference>
<feature type="compositionally biased region" description="Polar residues" evidence="1">
    <location>
        <begin position="788"/>
        <end position="809"/>
    </location>
</feature>
<evidence type="ECO:0000256" key="1">
    <source>
        <dbReference type="SAM" id="MobiDB-lite"/>
    </source>
</evidence>
<organism evidence="3 4">
    <name type="scientific">Aplysia californica</name>
    <name type="common">California sea hare</name>
    <dbReference type="NCBI Taxonomy" id="6500"/>
    <lineage>
        <taxon>Eukaryota</taxon>
        <taxon>Metazoa</taxon>
        <taxon>Spiralia</taxon>
        <taxon>Lophotrochozoa</taxon>
        <taxon>Mollusca</taxon>
        <taxon>Gastropoda</taxon>
        <taxon>Heterobranchia</taxon>
        <taxon>Euthyneura</taxon>
        <taxon>Tectipleura</taxon>
        <taxon>Aplysiida</taxon>
        <taxon>Aplysioidea</taxon>
        <taxon>Aplysiidae</taxon>
        <taxon>Aplysia</taxon>
    </lineage>
</organism>
<keyword evidence="3" id="KW-1185">Reference proteome</keyword>
<dbReference type="PANTHER" id="PTHR21831">
    <property type="entry name" value="MICROTUBULE-ASSOCIATED PROTEIN 10"/>
    <property type="match status" value="1"/>
</dbReference>